<feature type="transmembrane region" description="Helical" evidence="1">
    <location>
        <begin position="6"/>
        <end position="22"/>
    </location>
</feature>
<keyword evidence="1" id="KW-0472">Membrane</keyword>
<organism evidence="2 3">
    <name type="scientific">Corynebacterium striatum</name>
    <dbReference type="NCBI Taxonomy" id="43770"/>
    <lineage>
        <taxon>Bacteria</taxon>
        <taxon>Bacillati</taxon>
        <taxon>Actinomycetota</taxon>
        <taxon>Actinomycetes</taxon>
        <taxon>Mycobacteriales</taxon>
        <taxon>Corynebacteriaceae</taxon>
        <taxon>Corynebacterium</taxon>
    </lineage>
</organism>
<dbReference type="EMBL" id="CP024932">
    <property type="protein sequence ID" value="ATZ09401.1"/>
    <property type="molecule type" value="Genomic_DNA"/>
</dbReference>
<dbReference type="AlphaFoldDB" id="A0ABC8CL70"/>
<sequence length="63" mass="6592">MLAGAAAVIVSGIATFISMNLAPYKAAKQLRSKAIQLLVTVMTVAPLSYLLAMAVKSAFYKSS</sequence>
<evidence type="ECO:0000313" key="2">
    <source>
        <dbReference type="EMBL" id="ATZ09401.1"/>
    </source>
</evidence>
<proteinExistence type="predicted"/>
<accession>A0ABC8CL70</accession>
<keyword evidence="1" id="KW-1133">Transmembrane helix</keyword>
<evidence type="ECO:0000256" key="1">
    <source>
        <dbReference type="SAM" id="Phobius"/>
    </source>
</evidence>
<evidence type="ECO:0000313" key="3">
    <source>
        <dbReference type="Proteomes" id="UP000231994"/>
    </source>
</evidence>
<feature type="transmembrane region" description="Helical" evidence="1">
    <location>
        <begin position="34"/>
        <end position="55"/>
    </location>
</feature>
<reference evidence="2 3" key="1">
    <citation type="submission" date="2017-11" db="EMBL/GenBank/DDBJ databases">
        <title>Whole genome sequencing of cultured pathogen.</title>
        <authorList>
            <person name="Hoffmann M."/>
            <person name="Sanchez M."/>
            <person name="Timme R."/>
            <person name="Nudel K."/>
            <person name="Bry L."/>
        </authorList>
    </citation>
    <scope>NUCLEOTIDE SEQUENCE [LARGE SCALE GENOMIC DNA]</scope>
    <source>
        <strain evidence="2 3">216</strain>
    </source>
</reference>
<keyword evidence="1" id="KW-0812">Transmembrane</keyword>
<name>A0ABC8CL70_CORST</name>
<dbReference type="RefSeq" id="WP_053088644.1">
    <property type="nucleotide sequence ID" value="NZ_CP024931.1"/>
</dbReference>
<protein>
    <submittedName>
        <fullName evidence="2">Uncharacterized protein</fullName>
    </submittedName>
</protein>
<gene>
    <name evidence="2" type="ORF">A9D01_12290</name>
</gene>
<dbReference type="Proteomes" id="UP000231994">
    <property type="component" value="Chromosome"/>
</dbReference>